<evidence type="ECO:0000313" key="2">
    <source>
        <dbReference type="EMBL" id="OIQ50164.1"/>
    </source>
</evidence>
<dbReference type="OrthoDB" id="5457847at2"/>
<dbReference type="AlphaFoldDB" id="A0A1J5MWH3"/>
<dbReference type="Proteomes" id="UP000181901">
    <property type="component" value="Unassembled WGS sequence"/>
</dbReference>
<keyword evidence="1" id="KW-0175">Coiled coil</keyword>
<keyword evidence="3" id="KW-1185">Reference proteome</keyword>
<comment type="caution">
    <text evidence="2">The sequence shown here is derived from an EMBL/GenBank/DDBJ whole genome shotgun (WGS) entry which is preliminary data.</text>
</comment>
<feature type="coiled-coil region" evidence="1">
    <location>
        <begin position="65"/>
        <end position="99"/>
    </location>
</feature>
<name>A0A1J5MWH3_9BACT</name>
<protein>
    <submittedName>
        <fullName evidence="2">Uncharacterized protein</fullName>
    </submittedName>
</protein>
<organism evidence="2 3">
    <name type="scientific">Pseudodesulfovibrio hydrargyri</name>
    <dbReference type="NCBI Taxonomy" id="2125990"/>
    <lineage>
        <taxon>Bacteria</taxon>
        <taxon>Pseudomonadati</taxon>
        <taxon>Thermodesulfobacteriota</taxon>
        <taxon>Desulfovibrionia</taxon>
        <taxon>Desulfovibrionales</taxon>
        <taxon>Desulfovibrionaceae</taxon>
    </lineage>
</organism>
<reference evidence="2 3" key="1">
    <citation type="submission" date="2015-09" db="EMBL/GenBank/DDBJ databases">
        <title>Genome of Desulfovibrio dechloracetivorans BerOc1, a mercury methylating strain isolated from highly hydrocarbons and metals contaminated coastal sediments.</title>
        <authorList>
            <person name="Goni Urriza M."/>
            <person name="Gassie C."/>
            <person name="Bouchez O."/>
            <person name="Klopp C."/>
            <person name="Ranchou-Peyruse A."/>
            <person name="Remy G."/>
        </authorList>
    </citation>
    <scope>NUCLEOTIDE SEQUENCE [LARGE SCALE GENOMIC DNA]</scope>
    <source>
        <strain evidence="2 3">BerOc1</strain>
    </source>
</reference>
<proteinExistence type="predicted"/>
<accession>A0A1J5MWH3</accession>
<sequence length="110" mass="12673">MSEQPRETVMDIFILGLKTWLAEMKWLVRSLSGRFEVGRLEKELEREYGILGRIAEAPRGKKAEKELCLKQIAFLKEEIDALKDELANDREERMKHIRREGGGASQGGEQ</sequence>
<evidence type="ECO:0000313" key="3">
    <source>
        <dbReference type="Proteomes" id="UP000181901"/>
    </source>
</evidence>
<evidence type="ECO:0000256" key="1">
    <source>
        <dbReference type="SAM" id="Coils"/>
    </source>
</evidence>
<gene>
    <name evidence="2" type="ORF">BerOc1_02094</name>
</gene>
<dbReference type="EMBL" id="LKAQ01000004">
    <property type="protein sequence ID" value="OIQ50164.1"/>
    <property type="molecule type" value="Genomic_DNA"/>
</dbReference>